<evidence type="ECO:0000256" key="8">
    <source>
        <dbReference type="RuleBase" id="RU004057"/>
    </source>
</evidence>
<feature type="transmembrane region" description="Helical" evidence="10">
    <location>
        <begin position="115"/>
        <end position="139"/>
    </location>
</feature>
<evidence type="ECO:0000313" key="13">
    <source>
        <dbReference type="Proteomes" id="UP000032946"/>
    </source>
</evidence>
<dbReference type="Pfam" id="PF01618">
    <property type="entry name" value="MotA_ExbB"/>
    <property type="match status" value="1"/>
</dbReference>
<dbReference type="GO" id="GO:0017038">
    <property type="term" value="P:protein import"/>
    <property type="evidence" value="ECO:0007669"/>
    <property type="project" value="TreeGrafter"/>
</dbReference>
<comment type="subcellular location">
    <subcellularLocation>
        <location evidence="1">Cell membrane</location>
        <topology evidence="1">Multi-pass membrane protein</topology>
    </subcellularLocation>
    <subcellularLocation>
        <location evidence="8">Membrane</location>
        <topology evidence="8">Multi-pass membrane protein</topology>
    </subcellularLocation>
</comment>
<accession>A0A9P1KD28</accession>
<evidence type="ECO:0000256" key="1">
    <source>
        <dbReference type="ARBA" id="ARBA00004651"/>
    </source>
</evidence>
<keyword evidence="3" id="KW-1003">Cell membrane</keyword>
<dbReference type="EMBL" id="FO818640">
    <property type="protein sequence ID" value="CDM93163.1"/>
    <property type="molecule type" value="Genomic_DNA"/>
</dbReference>
<keyword evidence="13" id="KW-1185">Reference proteome</keyword>
<dbReference type="RefSeq" id="WP_008057157.1">
    <property type="nucleotide sequence ID" value="NZ_FO818640.1"/>
</dbReference>
<dbReference type="InterPro" id="IPR002898">
    <property type="entry name" value="MotA_ExbB_proton_chnl"/>
</dbReference>
<name>A0A9P1KD28_9CYAN</name>
<feature type="region of interest" description="Disordered" evidence="9">
    <location>
        <begin position="226"/>
        <end position="307"/>
    </location>
</feature>
<dbReference type="InterPro" id="IPR050790">
    <property type="entry name" value="ExbB/TolQ_transport"/>
</dbReference>
<evidence type="ECO:0000256" key="10">
    <source>
        <dbReference type="SAM" id="Phobius"/>
    </source>
</evidence>
<gene>
    <name evidence="12" type="ORF">ARTHRO_10836</name>
</gene>
<feature type="compositionally biased region" description="Basic and acidic residues" evidence="9">
    <location>
        <begin position="294"/>
        <end position="307"/>
    </location>
</feature>
<dbReference type="AlphaFoldDB" id="A0A9P1KD28"/>
<evidence type="ECO:0000256" key="4">
    <source>
        <dbReference type="ARBA" id="ARBA00022692"/>
    </source>
</evidence>
<protein>
    <submittedName>
        <fullName evidence="12">Biopolymer transport protein, MotA/TolQ/ExbB-like</fullName>
    </submittedName>
</protein>
<proteinExistence type="inferred from homology"/>
<keyword evidence="6 10" id="KW-1133">Transmembrane helix</keyword>
<feature type="transmembrane region" description="Helical" evidence="10">
    <location>
        <begin position="159"/>
        <end position="180"/>
    </location>
</feature>
<keyword evidence="7 10" id="KW-0472">Membrane</keyword>
<comment type="similarity">
    <text evidence="8">Belongs to the exbB/tolQ family.</text>
</comment>
<evidence type="ECO:0000256" key="2">
    <source>
        <dbReference type="ARBA" id="ARBA00022448"/>
    </source>
</evidence>
<dbReference type="PANTHER" id="PTHR30625">
    <property type="entry name" value="PROTEIN TOLQ"/>
    <property type="match status" value="1"/>
</dbReference>
<evidence type="ECO:0000256" key="9">
    <source>
        <dbReference type="SAM" id="MobiDB-lite"/>
    </source>
</evidence>
<organism evidence="12 13">
    <name type="scientific">Limnospira indica PCC 8005</name>
    <dbReference type="NCBI Taxonomy" id="376219"/>
    <lineage>
        <taxon>Bacteria</taxon>
        <taxon>Bacillati</taxon>
        <taxon>Cyanobacteriota</taxon>
        <taxon>Cyanophyceae</taxon>
        <taxon>Oscillatoriophycideae</taxon>
        <taxon>Oscillatoriales</taxon>
        <taxon>Sirenicapillariaceae</taxon>
        <taxon>Limnospira</taxon>
    </lineage>
</organism>
<feature type="compositionally biased region" description="Polar residues" evidence="9">
    <location>
        <begin position="268"/>
        <end position="284"/>
    </location>
</feature>
<dbReference type="GO" id="GO:0005886">
    <property type="term" value="C:plasma membrane"/>
    <property type="evidence" value="ECO:0007669"/>
    <property type="project" value="UniProtKB-SubCell"/>
</dbReference>
<dbReference type="PANTHER" id="PTHR30625:SF15">
    <property type="entry name" value="BIOPOLYMER TRANSPORT PROTEIN EXBB"/>
    <property type="match status" value="1"/>
</dbReference>
<feature type="transmembrane region" description="Helical" evidence="10">
    <location>
        <begin position="13"/>
        <end position="34"/>
    </location>
</feature>
<sequence>MDIQQILERGGPAMWPLMVLSILSISTIIERLWFWGNTLTRERRIVNRVLDVARRGQWGMAYQIAKQSNNRPMGRFFYAPLKLATPDPELFSLALEAAAEEEFVSMRRGDKILEAVIALAPMLGLLGTVLGLINSLGSIRLGDIGTSSAADVTLGIGEALISTATGLIVAIISLAFYRLFQGFSFSQVKVFRKAGNELELLYRQDWPEVKAQMLLPGEANDASLMAEEPQEDFPRKGSLIKLPDEEGSEDEETPLIKLPSESEDEETPSQSEFPGSVAEQNTLIQPVIKGNSRLADDDDKHQKGEVE</sequence>
<keyword evidence="5 8" id="KW-0653">Protein transport</keyword>
<keyword evidence="2 8" id="KW-0813">Transport</keyword>
<evidence type="ECO:0000259" key="11">
    <source>
        <dbReference type="Pfam" id="PF01618"/>
    </source>
</evidence>
<evidence type="ECO:0000256" key="7">
    <source>
        <dbReference type="ARBA" id="ARBA00023136"/>
    </source>
</evidence>
<reference evidence="12 13" key="1">
    <citation type="submission" date="2014-02" db="EMBL/GenBank/DDBJ databases">
        <authorList>
            <person name="Genoscope - CEA"/>
        </authorList>
    </citation>
    <scope>NUCLEOTIDE SEQUENCE [LARGE SCALE GENOMIC DNA]</scope>
    <source>
        <strain evidence="12 13">PCC 8005</strain>
    </source>
</reference>
<evidence type="ECO:0000256" key="5">
    <source>
        <dbReference type="ARBA" id="ARBA00022927"/>
    </source>
</evidence>
<dbReference type="Proteomes" id="UP000032946">
    <property type="component" value="Chromosome"/>
</dbReference>
<feature type="domain" description="MotA/TolQ/ExbB proton channel" evidence="11">
    <location>
        <begin position="70"/>
        <end position="191"/>
    </location>
</feature>
<evidence type="ECO:0000256" key="6">
    <source>
        <dbReference type="ARBA" id="ARBA00022989"/>
    </source>
</evidence>
<evidence type="ECO:0000313" key="12">
    <source>
        <dbReference type="EMBL" id="CDM93163.1"/>
    </source>
</evidence>
<keyword evidence="4 10" id="KW-0812">Transmembrane</keyword>
<evidence type="ECO:0000256" key="3">
    <source>
        <dbReference type="ARBA" id="ARBA00022475"/>
    </source>
</evidence>